<dbReference type="Gene3D" id="1.25.40.10">
    <property type="entry name" value="Tetratricopeptide repeat domain"/>
    <property type="match status" value="2"/>
</dbReference>
<evidence type="ECO:0008006" key="3">
    <source>
        <dbReference type="Google" id="ProtNLM"/>
    </source>
</evidence>
<dbReference type="AlphaFoldDB" id="A0A2G5D1Q9"/>
<name>A0A2G5D1Q9_AQUCA</name>
<organism evidence="1 2">
    <name type="scientific">Aquilegia coerulea</name>
    <name type="common">Rocky mountain columbine</name>
    <dbReference type="NCBI Taxonomy" id="218851"/>
    <lineage>
        <taxon>Eukaryota</taxon>
        <taxon>Viridiplantae</taxon>
        <taxon>Streptophyta</taxon>
        <taxon>Embryophyta</taxon>
        <taxon>Tracheophyta</taxon>
        <taxon>Spermatophyta</taxon>
        <taxon>Magnoliopsida</taxon>
        <taxon>Ranunculales</taxon>
        <taxon>Ranunculaceae</taxon>
        <taxon>Thalictroideae</taxon>
        <taxon>Aquilegia</taxon>
    </lineage>
</organism>
<dbReference type="FunCoup" id="A0A2G5D1Q9">
    <property type="interactions" value="388"/>
</dbReference>
<dbReference type="PANTHER" id="PTHR47880:SF1">
    <property type="entry name" value="OS05G0353300 PROTEIN"/>
    <property type="match status" value="1"/>
</dbReference>
<dbReference type="InterPro" id="IPR011990">
    <property type="entry name" value="TPR-like_helical_dom_sf"/>
</dbReference>
<dbReference type="Proteomes" id="UP000230069">
    <property type="component" value="Unassembled WGS sequence"/>
</dbReference>
<proteinExistence type="predicted"/>
<reference evidence="1 2" key="1">
    <citation type="submission" date="2017-09" db="EMBL/GenBank/DDBJ databases">
        <title>WGS assembly of Aquilegia coerulea Goldsmith.</title>
        <authorList>
            <person name="Hodges S."/>
            <person name="Kramer E."/>
            <person name="Nordborg M."/>
            <person name="Tomkins J."/>
            <person name="Borevitz J."/>
            <person name="Derieg N."/>
            <person name="Yan J."/>
            <person name="Mihaltcheva S."/>
            <person name="Hayes R.D."/>
            <person name="Rokhsar D."/>
        </authorList>
    </citation>
    <scope>NUCLEOTIDE SEQUENCE [LARGE SCALE GENOMIC DNA]</scope>
    <source>
        <strain evidence="2">cv. Goldsmith</strain>
    </source>
</reference>
<keyword evidence="2" id="KW-1185">Reference proteome</keyword>
<dbReference type="PANTHER" id="PTHR47880">
    <property type="entry name" value="OS05G0353300 PROTEIN"/>
    <property type="match status" value="1"/>
</dbReference>
<evidence type="ECO:0000313" key="1">
    <source>
        <dbReference type="EMBL" id="PIA37451.1"/>
    </source>
</evidence>
<gene>
    <name evidence="1" type="ORF">AQUCO_03000195v1</name>
</gene>
<sequence>MYHVLVVVDPFHSFTNQQISIPFAHLNTSSLVFSSSSTSLSLEEFDFSVSNELATLTCKMATGIHGLASLIQFTSNVFAAKSSSSSSSSYCCNRVILMKNPWFLTGNKSIRASKKTRIGSNKIELDDRLFTTKTTTSDEMGEGFFQAIEELERMVREPADVLEEMNNKLSPRELQLVLVYFSQEGRDSWCALEVFEWLNKENKVDKETMELMISIMCGWVKKLIQGEYSDVGDVVDLLVDMDCVGLKPNFSMIEKVISLYWEMGKKEDAVLFVKEVLRRGISYGVDNHGETKNNKGGPTGYLAWKMMVDGSYTDAVRLVLNFKEYGLKPEVDSYLIAMTAVVKELNEFSKALRKLKGFVKAGLVAELDVENVTFIEKYQSDLLSRGVRLSNWVIEEGSSLHSAAVHERLLAMYICAGRGLEAEEELWKMKLLGKEPGRELYDIVIAICASQKETSAVTRLLTGMEVSSSKCRKKTLLWLLRGFVKGGHYQDASNTIIKMLDMGLSPEYLDRAAVLQGLRKSIQESGNVEPYLKLCKHLSDANLIGPCLVYMYIDRYQLWVLKLV</sequence>
<dbReference type="STRING" id="218851.A0A2G5D1Q9"/>
<dbReference type="InParanoid" id="A0A2G5D1Q9"/>
<dbReference type="EMBL" id="KZ305047">
    <property type="protein sequence ID" value="PIA37451.1"/>
    <property type="molecule type" value="Genomic_DNA"/>
</dbReference>
<accession>A0A2G5D1Q9</accession>
<protein>
    <recommendedName>
        <fullName evidence="3">Pentacotripeptide-repeat region of PRORP domain-containing protein</fullName>
    </recommendedName>
</protein>
<dbReference type="OrthoDB" id="2019753at2759"/>
<evidence type="ECO:0000313" key="2">
    <source>
        <dbReference type="Proteomes" id="UP000230069"/>
    </source>
</evidence>